<comment type="caution">
    <text evidence="1">The sequence shown here is derived from an EMBL/GenBank/DDBJ whole genome shotgun (WGS) entry which is preliminary data.</text>
</comment>
<evidence type="ECO:0000313" key="1">
    <source>
        <dbReference type="EMBL" id="EDN80299.1"/>
    </source>
</evidence>
<evidence type="ECO:0000313" key="2">
    <source>
        <dbReference type="Proteomes" id="UP000003553"/>
    </source>
</evidence>
<protein>
    <submittedName>
        <fullName evidence="1">Uncharacterized protein</fullName>
    </submittedName>
</protein>
<dbReference type="HOGENOM" id="CLU_2713302_0_0_11"/>
<accession>A7BAS5</accession>
<dbReference type="Proteomes" id="UP000003553">
    <property type="component" value="Unassembled WGS sequence"/>
</dbReference>
<name>A7BAS5_9ACTO</name>
<gene>
    <name evidence="1" type="ORF">ACTODO_00739</name>
</gene>
<dbReference type="AlphaFoldDB" id="A7BAS5"/>
<organism evidence="1 2">
    <name type="scientific">Schaalia dentiphila ATCC 17982</name>
    <dbReference type="NCBI Taxonomy" id="411466"/>
    <lineage>
        <taxon>Bacteria</taxon>
        <taxon>Bacillati</taxon>
        <taxon>Actinomycetota</taxon>
        <taxon>Actinomycetes</taxon>
        <taxon>Actinomycetales</taxon>
        <taxon>Actinomycetaceae</taxon>
        <taxon>Schaalia</taxon>
        <taxon>Schaalia dentiphila</taxon>
    </lineage>
</organism>
<proteinExistence type="predicted"/>
<sequence>MALVPGIDRIAGLLYKLRDSNEKSTVISHMPIVVAAGMHGAALPAGRAAPSLTLQQRRFARQDAPYDADTEL</sequence>
<reference evidence="1" key="1">
    <citation type="submission" date="2007-04" db="EMBL/GenBank/DDBJ databases">
        <authorList>
            <person name="Fulton L."/>
            <person name="Clifton S."/>
            <person name="Fulton B."/>
            <person name="Xu J."/>
            <person name="Minx P."/>
            <person name="Pepin K.H."/>
            <person name="Johnson M."/>
            <person name="Thiruvilangam P."/>
            <person name="Bhonagiri V."/>
            <person name="Nash W.E."/>
            <person name="Mardis E.R."/>
            <person name="Wilson R.K."/>
        </authorList>
    </citation>
    <scope>NUCLEOTIDE SEQUENCE [LARGE SCALE GENOMIC DNA]</scope>
    <source>
        <strain evidence="1">ATCC 17982</strain>
    </source>
</reference>
<keyword evidence="2" id="KW-1185">Reference proteome</keyword>
<reference evidence="1" key="2">
    <citation type="submission" date="2015-05" db="EMBL/GenBank/DDBJ databases">
        <title>Draft genome sequence of Actinomyces odontolyticus (ATCC 17982).</title>
        <authorList>
            <person name="Sudarsanam P."/>
            <person name="Ley R."/>
            <person name="Guruge J."/>
            <person name="Turnbaugh P.J."/>
            <person name="Mahowald M."/>
            <person name="Liep D."/>
            <person name="Gordon J."/>
        </authorList>
    </citation>
    <scope>NUCLEOTIDE SEQUENCE</scope>
    <source>
        <strain evidence="1">ATCC 17982</strain>
    </source>
</reference>
<dbReference type="EMBL" id="AAYI02000004">
    <property type="protein sequence ID" value="EDN80299.1"/>
    <property type="molecule type" value="Genomic_DNA"/>
</dbReference>